<name>A0A267DKY1_9PLAT</name>
<proteinExistence type="predicted"/>
<gene>
    <name evidence="3" type="ORF">BOX15_Mlig009771g1</name>
</gene>
<dbReference type="EMBL" id="NIVC01003751">
    <property type="protein sequence ID" value="PAA49960.1"/>
    <property type="molecule type" value="Genomic_DNA"/>
</dbReference>
<keyword evidence="2" id="KW-1133">Transmembrane helix</keyword>
<dbReference type="AlphaFoldDB" id="A0A267DKY1"/>
<keyword evidence="2" id="KW-0472">Membrane</keyword>
<dbReference type="Proteomes" id="UP000215902">
    <property type="component" value="Unassembled WGS sequence"/>
</dbReference>
<keyword evidence="2" id="KW-0812">Transmembrane</keyword>
<evidence type="ECO:0000313" key="3">
    <source>
        <dbReference type="EMBL" id="PAA49960.1"/>
    </source>
</evidence>
<evidence type="ECO:0000256" key="2">
    <source>
        <dbReference type="SAM" id="Phobius"/>
    </source>
</evidence>
<feature type="region of interest" description="Disordered" evidence="1">
    <location>
        <begin position="116"/>
        <end position="139"/>
    </location>
</feature>
<accession>A0A267DKY1</accession>
<sequence length="153" mass="17155">MHCAIKPSHVILFSGVSLTSSPLLVRARGGVARFGSFAAYKMQTNSDWQYTASYYNYFSSSNSGLFSSTTIFIVMSCLLIFLVSVLVFCKCYARRHSIQQQHALLLQHQEHSGITEQQQPVQADPVPMSTSPEPPNYYSAVSGGQYYIQRRIE</sequence>
<protein>
    <submittedName>
        <fullName evidence="3">Uncharacterized protein</fullName>
    </submittedName>
</protein>
<feature type="transmembrane region" description="Helical" evidence="2">
    <location>
        <begin position="65"/>
        <end position="89"/>
    </location>
</feature>
<reference evidence="3 4" key="1">
    <citation type="submission" date="2017-06" db="EMBL/GenBank/DDBJ databases">
        <title>A platform for efficient transgenesis in Macrostomum lignano, a flatworm model organism for stem cell research.</title>
        <authorList>
            <person name="Berezikov E."/>
        </authorList>
    </citation>
    <scope>NUCLEOTIDE SEQUENCE [LARGE SCALE GENOMIC DNA]</scope>
    <source>
        <strain evidence="3">DV1</strain>
        <tissue evidence="3">Whole organism</tissue>
    </source>
</reference>
<keyword evidence="4" id="KW-1185">Reference proteome</keyword>
<evidence type="ECO:0000313" key="4">
    <source>
        <dbReference type="Proteomes" id="UP000215902"/>
    </source>
</evidence>
<comment type="caution">
    <text evidence="3">The sequence shown here is derived from an EMBL/GenBank/DDBJ whole genome shotgun (WGS) entry which is preliminary data.</text>
</comment>
<evidence type="ECO:0000256" key="1">
    <source>
        <dbReference type="SAM" id="MobiDB-lite"/>
    </source>
</evidence>
<organism evidence="3 4">
    <name type="scientific">Macrostomum lignano</name>
    <dbReference type="NCBI Taxonomy" id="282301"/>
    <lineage>
        <taxon>Eukaryota</taxon>
        <taxon>Metazoa</taxon>
        <taxon>Spiralia</taxon>
        <taxon>Lophotrochozoa</taxon>
        <taxon>Platyhelminthes</taxon>
        <taxon>Rhabditophora</taxon>
        <taxon>Macrostomorpha</taxon>
        <taxon>Macrostomida</taxon>
        <taxon>Macrostomidae</taxon>
        <taxon>Macrostomum</taxon>
    </lineage>
</organism>